<keyword evidence="4 6" id="KW-0694">RNA-binding</keyword>
<dbReference type="STRING" id="1290391.M7U7K1"/>
<evidence type="ECO:0000256" key="5">
    <source>
        <dbReference type="ARBA" id="ARBA00023242"/>
    </source>
</evidence>
<dbReference type="InterPro" id="IPR012677">
    <property type="entry name" value="Nucleotide-bd_a/b_plait_sf"/>
</dbReference>
<dbReference type="PANTHER" id="PTHR23003:SF62">
    <property type="entry name" value="SERINE_ARGININE (SR)-TYPE SHUTTLING MRNA BINDING PROTEIN NPL3"/>
    <property type="match status" value="1"/>
</dbReference>
<evidence type="ECO:0000313" key="10">
    <source>
        <dbReference type="Proteomes" id="UP000012045"/>
    </source>
</evidence>
<evidence type="ECO:0000256" key="7">
    <source>
        <dbReference type="SAM" id="MobiDB-lite"/>
    </source>
</evidence>
<dbReference type="GO" id="GO:0003729">
    <property type="term" value="F:mRNA binding"/>
    <property type="evidence" value="ECO:0007669"/>
    <property type="project" value="TreeGrafter"/>
</dbReference>
<dbReference type="GO" id="GO:0005634">
    <property type="term" value="C:nucleus"/>
    <property type="evidence" value="ECO:0007669"/>
    <property type="project" value="UniProtKB-SubCell"/>
</dbReference>
<evidence type="ECO:0000256" key="1">
    <source>
        <dbReference type="ARBA" id="ARBA00004123"/>
    </source>
</evidence>
<keyword evidence="2" id="KW-0507">mRNA processing</keyword>
<dbReference type="AlphaFoldDB" id="M7U7K1"/>
<feature type="region of interest" description="Disordered" evidence="7">
    <location>
        <begin position="407"/>
        <end position="426"/>
    </location>
</feature>
<dbReference type="Proteomes" id="UP000012045">
    <property type="component" value="Unassembled WGS sequence"/>
</dbReference>
<name>M7U7K1_BOTF1</name>
<dbReference type="PANTHER" id="PTHR23003">
    <property type="entry name" value="RNA RECOGNITION MOTIF RRM DOMAIN CONTAINING PROTEIN"/>
    <property type="match status" value="1"/>
</dbReference>
<protein>
    <recommendedName>
        <fullName evidence="8">RRM domain-containing protein</fullName>
    </recommendedName>
</protein>
<evidence type="ECO:0000256" key="6">
    <source>
        <dbReference type="PROSITE-ProRule" id="PRU00176"/>
    </source>
</evidence>
<gene>
    <name evidence="9" type="ORF">BcDW1_1684</name>
</gene>
<proteinExistence type="predicted"/>
<dbReference type="PROSITE" id="PS50102">
    <property type="entry name" value="RRM"/>
    <property type="match status" value="1"/>
</dbReference>
<dbReference type="EMBL" id="KB707738">
    <property type="protein sequence ID" value="EMR89610.1"/>
    <property type="molecule type" value="Genomic_DNA"/>
</dbReference>
<feature type="domain" description="RRM" evidence="8">
    <location>
        <begin position="245"/>
        <end position="337"/>
    </location>
</feature>
<dbReference type="GO" id="GO:0006397">
    <property type="term" value="P:mRNA processing"/>
    <property type="evidence" value="ECO:0007669"/>
    <property type="project" value="UniProtKB-KW"/>
</dbReference>
<organism evidence="9 10">
    <name type="scientific">Botryotinia fuckeliana (strain BcDW1)</name>
    <name type="common">Noble rot fungus</name>
    <name type="synonym">Botrytis cinerea</name>
    <dbReference type="NCBI Taxonomy" id="1290391"/>
    <lineage>
        <taxon>Eukaryota</taxon>
        <taxon>Fungi</taxon>
        <taxon>Dikarya</taxon>
        <taxon>Ascomycota</taxon>
        <taxon>Pezizomycotina</taxon>
        <taxon>Leotiomycetes</taxon>
        <taxon>Helotiales</taxon>
        <taxon>Sclerotiniaceae</taxon>
        <taxon>Botrytis</taxon>
    </lineage>
</organism>
<dbReference type="InterPro" id="IPR035979">
    <property type="entry name" value="RBD_domain_sf"/>
</dbReference>
<reference evidence="10" key="1">
    <citation type="journal article" date="2013" name="Genome Announc.">
        <title>Draft genome sequence of Botrytis cinerea BcDW1, inoculum for noble rot of grape berries.</title>
        <authorList>
            <person name="Blanco-Ulate B."/>
            <person name="Allen G."/>
            <person name="Powell A.L."/>
            <person name="Cantu D."/>
        </authorList>
    </citation>
    <scope>NUCLEOTIDE SEQUENCE [LARGE SCALE GENOMIC DNA]</scope>
    <source>
        <strain evidence="10">BcDW1</strain>
    </source>
</reference>
<dbReference type="SUPFAM" id="SSF54928">
    <property type="entry name" value="RNA-binding domain, RBD"/>
    <property type="match status" value="2"/>
</dbReference>
<dbReference type="Gene3D" id="3.30.70.330">
    <property type="match status" value="2"/>
</dbReference>
<sequence length="426" mass="47103">MPQVLPGDVTGLYYILVSNLPWSCTWQILKDFARKSDSKGKCLAIEHAQVYPGSTCGWVTVRGKDDFLKALRKYFDYQEIVLTDAEYLQGGTMGNRALCADGRNETKPIQVRDLAVPWTTSHSCGDFSRTRKALPTPTSSGSPVSAMPIQQIPFVEIAPLTENTYFSTSTSAKFNARGLTQIQQVQSIEMCPNVPIPHTYPSMLYAGDMAPDTPVYIQPAPQLFAASPPISYMIQQSDKMTIVKSKVIITQLPRETSTSCLETHLYNVIKSKYHGSASTENPLDALINMNIEKHPDGRQKCHTFLAFGTHNMAQAMVEMLDGVVFRGKILRVKLAKEGAESREQRQDSRSIKSRPMVFQGRKLVRPKEIRGRKIPTMEERERDRILAARSSTVAAVAAVAAQAKTGADAKVESPMVVNGSTPETNS</sequence>
<evidence type="ECO:0000256" key="4">
    <source>
        <dbReference type="ARBA" id="ARBA00022884"/>
    </source>
</evidence>
<evidence type="ECO:0000259" key="8">
    <source>
        <dbReference type="PROSITE" id="PS50102"/>
    </source>
</evidence>
<dbReference type="CDD" id="cd00590">
    <property type="entry name" value="RRM_SF"/>
    <property type="match status" value="1"/>
</dbReference>
<evidence type="ECO:0000313" key="9">
    <source>
        <dbReference type="EMBL" id="EMR89610.1"/>
    </source>
</evidence>
<evidence type="ECO:0000256" key="3">
    <source>
        <dbReference type="ARBA" id="ARBA00022737"/>
    </source>
</evidence>
<evidence type="ECO:0000256" key="2">
    <source>
        <dbReference type="ARBA" id="ARBA00022664"/>
    </source>
</evidence>
<dbReference type="HOGENOM" id="CLU_667294_0_0_1"/>
<keyword evidence="5" id="KW-0539">Nucleus</keyword>
<keyword evidence="3" id="KW-0677">Repeat</keyword>
<dbReference type="GO" id="GO:0005737">
    <property type="term" value="C:cytoplasm"/>
    <property type="evidence" value="ECO:0007669"/>
    <property type="project" value="TreeGrafter"/>
</dbReference>
<dbReference type="OrthoDB" id="610462at2759"/>
<dbReference type="SMART" id="SM00360">
    <property type="entry name" value="RRM"/>
    <property type="match status" value="2"/>
</dbReference>
<comment type="subcellular location">
    <subcellularLocation>
        <location evidence="1">Nucleus</location>
    </subcellularLocation>
</comment>
<dbReference type="InterPro" id="IPR050374">
    <property type="entry name" value="RRT5_SRSF_SR"/>
</dbReference>
<dbReference type="InterPro" id="IPR000504">
    <property type="entry name" value="RRM_dom"/>
</dbReference>
<accession>M7U7K1</accession>